<evidence type="ECO:0000313" key="2">
    <source>
        <dbReference type="EMBL" id="CAF1996094.1"/>
    </source>
</evidence>
<evidence type="ECO:0000256" key="1">
    <source>
        <dbReference type="SAM" id="Phobius"/>
    </source>
</evidence>
<feature type="transmembrane region" description="Helical" evidence="1">
    <location>
        <begin position="12"/>
        <end position="28"/>
    </location>
</feature>
<accession>A0A816MIJ1</accession>
<reference evidence="2" key="1">
    <citation type="submission" date="2021-01" db="EMBL/GenBank/DDBJ databases">
        <authorList>
            <consortium name="Genoscope - CEA"/>
            <person name="William W."/>
        </authorList>
    </citation>
    <scope>NUCLEOTIDE SEQUENCE</scope>
</reference>
<sequence>MLVLAYVTLSEGYLISLCILLVMLLLFVGEPDPELKLSCRQRSPFLQNNYQR</sequence>
<dbReference type="AlphaFoldDB" id="A0A816MIJ1"/>
<gene>
    <name evidence="2" type="ORF">DARMORV10_C07P31020.1</name>
</gene>
<keyword evidence="1" id="KW-1133">Transmembrane helix</keyword>
<dbReference type="EMBL" id="HG994371">
    <property type="protein sequence ID" value="CAF1996094.1"/>
    <property type="molecule type" value="Genomic_DNA"/>
</dbReference>
<organism evidence="2">
    <name type="scientific">Brassica napus</name>
    <name type="common">Rape</name>
    <dbReference type="NCBI Taxonomy" id="3708"/>
    <lineage>
        <taxon>Eukaryota</taxon>
        <taxon>Viridiplantae</taxon>
        <taxon>Streptophyta</taxon>
        <taxon>Embryophyta</taxon>
        <taxon>Tracheophyta</taxon>
        <taxon>Spermatophyta</taxon>
        <taxon>Magnoliopsida</taxon>
        <taxon>eudicotyledons</taxon>
        <taxon>Gunneridae</taxon>
        <taxon>Pentapetalae</taxon>
        <taxon>rosids</taxon>
        <taxon>malvids</taxon>
        <taxon>Brassicales</taxon>
        <taxon>Brassicaceae</taxon>
        <taxon>Brassiceae</taxon>
        <taxon>Brassica</taxon>
    </lineage>
</organism>
<keyword evidence="1" id="KW-0812">Transmembrane</keyword>
<name>A0A816MIJ1_BRANA</name>
<protein>
    <submittedName>
        <fullName evidence="2">(rape) hypothetical protein</fullName>
    </submittedName>
</protein>
<proteinExistence type="predicted"/>
<keyword evidence="1" id="KW-0472">Membrane</keyword>
<dbReference type="Proteomes" id="UP001295469">
    <property type="component" value="Chromosome C07"/>
</dbReference>